<organism evidence="1 2">
    <name type="scientific">Aerophobetes bacterium</name>
    <dbReference type="NCBI Taxonomy" id="2030807"/>
    <lineage>
        <taxon>Bacteria</taxon>
        <taxon>Candidatus Aerophobota</taxon>
    </lineage>
</organism>
<protein>
    <submittedName>
        <fullName evidence="1">Uncharacterized protein</fullName>
    </submittedName>
</protein>
<comment type="caution">
    <text evidence="1">The sequence shown here is derived from an EMBL/GenBank/DDBJ whole genome shotgun (WGS) entry which is preliminary data.</text>
</comment>
<sequence length="164" mass="18299">MSGNGKNVKEQAVEHYRKELMVSKIPEVLSSYMSTDSLPEKYKKIDEYVRGIKKSLIAEAGGELSQIQMIVLDGICETLILSKYITTYISEDIGGRVVATNKLGATYLSEITTKGFVGLQTLLDKKIKQFKELIEVEKESEEEAGYMRAVMGKVKHTGKVKTGR</sequence>
<proteinExistence type="predicted"/>
<dbReference type="Proteomes" id="UP000319130">
    <property type="component" value="Unassembled WGS sequence"/>
</dbReference>
<dbReference type="EMBL" id="SOIZ01000108">
    <property type="protein sequence ID" value="TET63374.1"/>
    <property type="molecule type" value="Genomic_DNA"/>
</dbReference>
<accession>A0A523W8N1</accession>
<dbReference type="AlphaFoldDB" id="A0A523W8N1"/>
<name>A0A523W8N1_UNCAE</name>
<evidence type="ECO:0000313" key="1">
    <source>
        <dbReference type="EMBL" id="TET63374.1"/>
    </source>
</evidence>
<evidence type="ECO:0000313" key="2">
    <source>
        <dbReference type="Proteomes" id="UP000319130"/>
    </source>
</evidence>
<gene>
    <name evidence="1" type="ORF">E3J48_02605</name>
</gene>
<reference evidence="1 2" key="1">
    <citation type="submission" date="2019-03" db="EMBL/GenBank/DDBJ databases">
        <title>Metabolic potential of uncultured bacteria and archaea associated with petroleum seepage in deep-sea sediments.</title>
        <authorList>
            <person name="Dong X."/>
            <person name="Hubert C."/>
        </authorList>
    </citation>
    <scope>NUCLEOTIDE SEQUENCE [LARGE SCALE GENOMIC DNA]</scope>
    <source>
        <strain evidence="1">E29_bin52</strain>
    </source>
</reference>